<sequence length="431" mass="49062">MESLEDKLLEEKKKIAEITAPPELEQRLSKALFDKKTNSPNLKRWFLFSAAAIILLIFMTYQSSALAYYGKKLLGFDTIMNQSLKDLNDKGFGQNIEKSYLLENGTILTINGLMSDENRLVVYITLENDKGLPDDLDHIFSPRNITGFFTNAKMNSSVFEKNDDKTKITGILNFDPINAFSKKLQLHYVYWKDDETMEGTTDISFPYNHKEALQTKMKQSINKKWNVDKGTIHFKRITATPTQTVIEGTFHVDNYDRLNHGFNGVELVANGQPLSQEGYTTSSSINKNNTFSIEYDGLPEDIHSLEILMKDFIGYKSINKSIALTGKEENRVIPLENDEVTIKNIQLNDMLSISISSSDSVLLDKVSIINEEQERIPLKTTTNHQLITNKDGTINNERSLLFDTKSRPLELHIGGLHYVKEYNKTLAIPLQ</sequence>
<gene>
    <name evidence="3" type="ORF">ABW02_02305</name>
</gene>
<dbReference type="Proteomes" id="UP000036045">
    <property type="component" value="Unassembled WGS sequence"/>
</dbReference>
<dbReference type="EMBL" id="LDPH01000002">
    <property type="protein sequence ID" value="KLV27757.1"/>
    <property type="molecule type" value="Genomic_DNA"/>
</dbReference>
<organism evidence="3 4">
    <name type="scientific">Niallia circulans</name>
    <name type="common">Bacillus circulans</name>
    <dbReference type="NCBI Taxonomy" id="1397"/>
    <lineage>
        <taxon>Bacteria</taxon>
        <taxon>Bacillati</taxon>
        <taxon>Bacillota</taxon>
        <taxon>Bacilli</taxon>
        <taxon>Bacillales</taxon>
        <taxon>Bacillaceae</taxon>
        <taxon>Niallia</taxon>
    </lineage>
</organism>
<dbReference type="OrthoDB" id="2961302at2"/>
<keyword evidence="1" id="KW-0472">Membrane</keyword>
<dbReference type="Pfam" id="PF13786">
    <property type="entry name" value="DUF4179"/>
    <property type="match status" value="1"/>
</dbReference>
<evidence type="ECO:0000259" key="2">
    <source>
        <dbReference type="Pfam" id="PF13786"/>
    </source>
</evidence>
<keyword evidence="4" id="KW-1185">Reference proteome</keyword>
<protein>
    <recommendedName>
        <fullName evidence="2">DUF4179 domain-containing protein</fullName>
    </recommendedName>
</protein>
<name>A0A0J1IP63_NIACI</name>
<reference evidence="3 4" key="1">
    <citation type="submission" date="2015-05" db="EMBL/GenBank/DDBJ databases">
        <title>Whole genome sequence and identification of bacterial endophytes from Costus igneus.</title>
        <authorList>
            <person name="Lee Y.P."/>
            <person name="Gan H.M."/>
            <person name="Eng W."/>
            <person name="Wheatley M.S."/>
            <person name="Caraballo A."/>
            <person name="Polter S."/>
            <person name="Savka M.A."/>
            <person name="Hudson A.O."/>
        </authorList>
    </citation>
    <scope>NUCLEOTIDE SEQUENCE [LARGE SCALE GENOMIC DNA]</scope>
    <source>
        <strain evidence="3 4">RIT379</strain>
    </source>
</reference>
<evidence type="ECO:0000313" key="4">
    <source>
        <dbReference type="Proteomes" id="UP000036045"/>
    </source>
</evidence>
<dbReference type="RefSeq" id="WP_047940312.1">
    <property type="nucleotide sequence ID" value="NZ_JARTLH010000026.1"/>
</dbReference>
<keyword evidence="1" id="KW-0812">Transmembrane</keyword>
<evidence type="ECO:0000313" key="3">
    <source>
        <dbReference type="EMBL" id="KLV27757.1"/>
    </source>
</evidence>
<feature type="transmembrane region" description="Helical" evidence="1">
    <location>
        <begin position="45"/>
        <end position="69"/>
    </location>
</feature>
<proteinExistence type="predicted"/>
<feature type="domain" description="DUF4179" evidence="2">
    <location>
        <begin position="44"/>
        <end position="127"/>
    </location>
</feature>
<comment type="caution">
    <text evidence="3">The sequence shown here is derived from an EMBL/GenBank/DDBJ whole genome shotgun (WGS) entry which is preliminary data.</text>
</comment>
<keyword evidence="1" id="KW-1133">Transmembrane helix</keyword>
<accession>A0A0J1IP63</accession>
<evidence type="ECO:0000256" key="1">
    <source>
        <dbReference type="SAM" id="Phobius"/>
    </source>
</evidence>
<dbReference type="PATRIC" id="fig|1397.4.peg.1715"/>
<dbReference type="InterPro" id="IPR025436">
    <property type="entry name" value="DUF4179"/>
</dbReference>
<dbReference type="AlphaFoldDB" id="A0A0J1IP63"/>